<protein>
    <recommendedName>
        <fullName evidence="3">Sulfatase N-terminal domain-containing protein</fullName>
    </recommendedName>
</protein>
<keyword evidence="5" id="KW-1185">Reference proteome</keyword>
<dbReference type="PANTHER" id="PTHR42693">
    <property type="entry name" value="ARYLSULFATASE FAMILY MEMBER"/>
    <property type="match status" value="1"/>
</dbReference>
<comment type="caution">
    <text evidence="4">The sequence shown here is derived from an EMBL/GenBank/DDBJ whole genome shotgun (WGS) entry which is preliminary data.</text>
</comment>
<feature type="non-terminal residue" evidence="4">
    <location>
        <position position="245"/>
    </location>
</feature>
<dbReference type="Pfam" id="PF00884">
    <property type="entry name" value="Sulfatase"/>
    <property type="match status" value="1"/>
</dbReference>
<proteinExistence type="inferred from homology"/>
<feature type="non-terminal residue" evidence="4">
    <location>
        <position position="1"/>
    </location>
</feature>
<comment type="cofactor">
    <cofactor evidence="1">
        <name>Ca(2+)</name>
        <dbReference type="ChEBI" id="CHEBI:29108"/>
    </cofactor>
</comment>
<reference evidence="4" key="1">
    <citation type="submission" date="2022-03" db="EMBL/GenBank/DDBJ databases">
        <authorList>
            <person name="Martin C."/>
        </authorList>
    </citation>
    <scope>NUCLEOTIDE SEQUENCE</scope>
</reference>
<dbReference type="SUPFAM" id="SSF53649">
    <property type="entry name" value="Alkaline phosphatase-like"/>
    <property type="match status" value="1"/>
</dbReference>
<dbReference type="Proteomes" id="UP000749559">
    <property type="component" value="Unassembled WGS sequence"/>
</dbReference>
<dbReference type="AlphaFoldDB" id="A0A8S4PHH0"/>
<comment type="similarity">
    <text evidence="2">Belongs to the sulfatase family.</text>
</comment>
<dbReference type="PANTHER" id="PTHR42693:SF15">
    <property type="entry name" value="ARYLSULFATASE"/>
    <property type="match status" value="1"/>
</dbReference>
<evidence type="ECO:0000259" key="3">
    <source>
        <dbReference type="Pfam" id="PF00884"/>
    </source>
</evidence>
<sequence length="245" mass="27225">RFANKSKRGPYGDQVLEMSYAVEEVLKTVKELDLDEHTLSLFIGDHGPHIDICNEGGSSGIFKGGKGTFYEGGIRVPAIARWPGTIPRGGVSSKLISSLDIFPTLLDIAGGTLNKSVIYDGTNVKDSLLGSNDNEGTNDIPEPEEDYKHHDILFFYCDDTLFAVRYKQFKVHFYTNVIPGPNHAAENCSNEGLPNDNIFLVETCSEGKKRDHPLIYNVERDPGEVYPLDPNKYEAMLAQVQEEIK</sequence>
<dbReference type="InterPro" id="IPR017850">
    <property type="entry name" value="Alkaline_phosphatase_core_sf"/>
</dbReference>
<dbReference type="Gene3D" id="3.40.720.10">
    <property type="entry name" value="Alkaline Phosphatase, subunit A"/>
    <property type="match status" value="1"/>
</dbReference>
<feature type="domain" description="Sulfatase N-terminal" evidence="3">
    <location>
        <begin position="6"/>
        <end position="110"/>
    </location>
</feature>
<organism evidence="4 5">
    <name type="scientific">Owenia fusiformis</name>
    <name type="common">Polychaete worm</name>
    <dbReference type="NCBI Taxonomy" id="6347"/>
    <lineage>
        <taxon>Eukaryota</taxon>
        <taxon>Metazoa</taxon>
        <taxon>Spiralia</taxon>
        <taxon>Lophotrochozoa</taxon>
        <taxon>Annelida</taxon>
        <taxon>Polychaeta</taxon>
        <taxon>Sedentaria</taxon>
        <taxon>Canalipalpata</taxon>
        <taxon>Sabellida</taxon>
        <taxon>Oweniida</taxon>
        <taxon>Oweniidae</taxon>
        <taxon>Owenia</taxon>
    </lineage>
</organism>
<gene>
    <name evidence="4" type="ORF">OFUS_LOCUS17435</name>
</gene>
<dbReference type="InterPro" id="IPR050738">
    <property type="entry name" value="Sulfatase"/>
</dbReference>
<dbReference type="InterPro" id="IPR000917">
    <property type="entry name" value="Sulfatase_N"/>
</dbReference>
<evidence type="ECO:0000313" key="5">
    <source>
        <dbReference type="Proteomes" id="UP000749559"/>
    </source>
</evidence>
<accession>A0A8S4PHH0</accession>
<dbReference type="Gene3D" id="3.30.1120.10">
    <property type="match status" value="1"/>
</dbReference>
<dbReference type="Pfam" id="PF14707">
    <property type="entry name" value="Sulfatase_C"/>
    <property type="match status" value="1"/>
</dbReference>
<evidence type="ECO:0000313" key="4">
    <source>
        <dbReference type="EMBL" id="CAH1792475.1"/>
    </source>
</evidence>
<dbReference type="EMBL" id="CAIIXF020000008">
    <property type="protein sequence ID" value="CAH1792475.1"/>
    <property type="molecule type" value="Genomic_DNA"/>
</dbReference>
<dbReference type="GO" id="GO:0004065">
    <property type="term" value="F:arylsulfatase activity"/>
    <property type="evidence" value="ECO:0007669"/>
    <property type="project" value="TreeGrafter"/>
</dbReference>
<name>A0A8S4PHH0_OWEFU</name>
<dbReference type="OrthoDB" id="103349at2759"/>
<evidence type="ECO:0000256" key="1">
    <source>
        <dbReference type="ARBA" id="ARBA00001913"/>
    </source>
</evidence>
<evidence type="ECO:0000256" key="2">
    <source>
        <dbReference type="ARBA" id="ARBA00008779"/>
    </source>
</evidence>